<dbReference type="AlphaFoldDB" id="A0A0D0AWX8"/>
<sequence>MSTLITEGAPLRPGTLAFRTRSARFNVTKVDDVIGADSGANYATYSILSDFPRPPTLVGHVILPCSTHSLTSCEFIVLARTDDIEGLYDEDALGK</sequence>
<dbReference type="InParanoid" id="A0A0D0AWX8"/>
<dbReference type="EMBL" id="KN835369">
    <property type="protein sequence ID" value="KIK38877.1"/>
    <property type="molecule type" value="Genomic_DNA"/>
</dbReference>
<accession>A0A0D0AWX8</accession>
<dbReference type="HOGENOM" id="CLU_2374193_0_0_1"/>
<evidence type="ECO:0000313" key="2">
    <source>
        <dbReference type="Proteomes" id="UP000054485"/>
    </source>
</evidence>
<dbReference type="OrthoDB" id="5125733at2759"/>
<reference evidence="2" key="2">
    <citation type="submission" date="2015-01" db="EMBL/GenBank/DDBJ databases">
        <title>Evolutionary Origins and Diversification of the Mycorrhizal Mutualists.</title>
        <authorList>
            <consortium name="DOE Joint Genome Institute"/>
            <consortium name="Mycorrhizal Genomics Consortium"/>
            <person name="Kohler A."/>
            <person name="Kuo A."/>
            <person name="Nagy L.G."/>
            <person name="Floudas D."/>
            <person name="Copeland A."/>
            <person name="Barry K.W."/>
            <person name="Cichocki N."/>
            <person name="Veneault-Fourrey C."/>
            <person name="LaButti K."/>
            <person name="Lindquist E.A."/>
            <person name="Lipzen A."/>
            <person name="Lundell T."/>
            <person name="Morin E."/>
            <person name="Murat C."/>
            <person name="Riley R."/>
            <person name="Ohm R."/>
            <person name="Sun H."/>
            <person name="Tunlid A."/>
            <person name="Henrissat B."/>
            <person name="Grigoriev I.V."/>
            <person name="Hibbett D.S."/>
            <person name="Martin F."/>
        </authorList>
    </citation>
    <scope>NUCLEOTIDE SEQUENCE [LARGE SCALE GENOMIC DNA]</scope>
    <source>
        <strain evidence="2">UH-Slu-Lm8-n1</strain>
    </source>
</reference>
<name>A0A0D0AWX8_9AGAM</name>
<protein>
    <submittedName>
        <fullName evidence="1">Uncharacterized protein</fullName>
    </submittedName>
</protein>
<evidence type="ECO:0000313" key="1">
    <source>
        <dbReference type="EMBL" id="KIK38877.1"/>
    </source>
</evidence>
<dbReference type="Proteomes" id="UP000054485">
    <property type="component" value="Unassembled WGS sequence"/>
</dbReference>
<proteinExistence type="predicted"/>
<reference evidence="1 2" key="1">
    <citation type="submission" date="2014-04" db="EMBL/GenBank/DDBJ databases">
        <authorList>
            <consortium name="DOE Joint Genome Institute"/>
            <person name="Kuo A."/>
            <person name="Ruytinx J."/>
            <person name="Rineau F."/>
            <person name="Colpaert J."/>
            <person name="Kohler A."/>
            <person name="Nagy L.G."/>
            <person name="Floudas D."/>
            <person name="Copeland A."/>
            <person name="Barry K.W."/>
            <person name="Cichocki N."/>
            <person name="Veneault-Fourrey C."/>
            <person name="LaButti K."/>
            <person name="Lindquist E.A."/>
            <person name="Lipzen A."/>
            <person name="Lundell T."/>
            <person name="Morin E."/>
            <person name="Murat C."/>
            <person name="Sun H."/>
            <person name="Tunlid A."/>
            <person name="Henrissat B."/>
            <person name="Grigoriev I.V."/>
            <person name="Hibbett D.S."/>
            <person name="Martin F."/>
            <person name="Nordberg H.P."/>
            <person name="Cantor M.N."/>
            <person name="Hua S.X."/>
        </authorList>
    </citation>
    <scope>NUCLEOTIDE SEQUENCE [LARGE SCALE GENOMIC DNA]</scope>
    <source>
        <strain evidence="1 2">UH-Slu-Lm8-n1</strain>
    </source>
</reference>
<organism evidence="1 2">
    <name type="scientific">Suillus luteus UH-Slu-Lm8-n1</name>
    <dbReference type="NCBI Taxonomy" id="930992"/>
    <lineage>
        <taxon>Eukaryota</taxon>
        <taxon>Fungi</taxon>
        <taxon>Dikarya</taxon>
        <taxon>Basidiomycota</taxon>
        <taxon>Agaricomycotina</taxon>
        <taxon>Agaricomycetes</taxon>
        <taxon>Agaricomycetidae</taxon>
        <taxon>Boletales</taxon>
        <taxon>Suillineae</taxon>
        <taxon>Suillaceae</taxon>
        <taxon>Suillus</taxon>
    </lineage>
</organism>
<gene>
    <name evidence="1" type="ORF">CY34DRAFT_365741</name>
</gene>
<keyword evidence="2" id="KW-1185">Reference proteome</keyword>